<evidence type="ECO:0000256" key="1">
    <source>
        <dbReference type="SAM" id="MobiDB-lite"/>
    </source>
</evidence>
<proteinExistence type="predicted"/>
<dbReference type="PROSITE" id="PS50132">
    <property type="entry name" value="RGS"/>
    <property type="match status" value="1"/>
</dbReference>
<feature type="region of interest" description="Disordered" evidence="1">
    <location>
        <begin position="185"/>
        <end position="205"/>
    </location>
</feature>
<evidence type="ECO:0000313" key="3">
    <source>
        <dbReference type="EMBL" id="SAM00542.1"/>
    </source>
</evidence>
<accession>A0A163JN43</accession>
<feature type="compositionally biased region" description="Polar residues" evidence="1">
    <location>
        <begin position="576"/>
        <end position="598"/>
    </location>
</feature>
<reference evidence="3" key="1">
    <citation type="submission" date="2016-04" db="EMBL/GenBank/DDBJ databases">
        <authorList>
            <person name="Evans L.H."/>
            <person name="Alamgir A."/>
            <person name="Owens N."/>
            <person name="Weber N.D."/>
            <person name="Virtaneva K."/>
            <person name="Barbian K."/>
            <person name="Babar A."/>
            <person name="Rosenke K."/>
        </authorList>
    </citation>
    <scope>NUCLEOTIDE SEQUENCE [LARGE SCALE GENOMIC DNA]</scope>
    <source>
        <strain evidence="3">CBS 101.48</strain>
    </source>
</reference>
<feature type="compositionally biased region" description="Low complexity" evidence="1">
    <location>
        <begin position="611"/>
        <end position="639"/>
    </location>
</feature>
<feature type="compositionally biased region" description="Low complexity" evidence="1">
    <location>
        <begin position="556"/>
        <end position="574"/>
    </location>
</feature>
<name>A0A163JN43_ABSGL</name>
<evidence type="ECO:0000259" key="2">
    <source>
        <dbReference type="PROSITE" id="PS50132"/>
    </source>
</evidence>
<dbReference type="InterPro" id="IPR044926">
    <property type="entry name" value="RGS_subdomain_2"/>
</dbReference>
<dbReference type="SUPFAM" id="SSF48097">
    <property type="entry name" value="Regulator of G-protein signaling, RGS"/>
    <property type="match status" value="1"/>
</dbReference>
<feature type="compositionally biased region" description="Low complexity" evidence="1">
    <location>
        <begin position="519"/>
        <end position="532"/>
    </location>
</feature>
<dbReference type="PANTHER" id="PTHR10845:SF192">
    <property type="entry name" value="DOUBLE HIT, ISOFORM B"/>
    <property type="match status" value="1"/>
</dbReference>
<dbReference type="Pfam" id="PF25889">
    <property type="entry name" value="WHD_Fungal_DR"/>
    <property type="match status" value="1"/>
</dbReference>
<dbReference type="Proteomes" id="UP000078561">
    <property type="component" value="Unassembled WGS sequence"/>
</dbReference>
<dbReference type="Gene3D" id="1.10.167.10">
    <property type="entry name" value="Regulator of G-protein Signalling 4, domain 2"/>
    <property type="match status" value="1"/>
</dbReference>
<dbReference type="InterPro" id="IPR058855">
    <property type="entry name" value="RGS1/SST2-like_Fungal-DR"/>
</dbReference>
<dbReference type="EMBL" id="LT553219">
    <property type="protein sequence ID" value="SAM00542.1"/>
    <property type="molecule type" value="Genomic_DNA"/>
</dbReference>
<feature type="region of interest" description="Disordered" evidence="1">
    <location>
        <begin position="487"/>
        <end position="645"/>
    </location>
</feature>
<dbReference type="SMART" id="SM00315">
    <property type="entry name" value="RGS"/>
    <property type="match status" value="1"/>
</dbReference>
<dbReference type="InterPro" id="IPR016137">
    <property type="entry name" value="RGS"/>
</dbReference>
<feature type="compositionally biased region" description="Low complexity" evidence="1">
    <location>
        <begin position="313"/>
        <end position="337"/>
    </location>
</feature>
<organism evidence="3">
    <name type="scientific">Absidia glauca</name>
    <name type="common">Pin mould</name>
    <dbReference type="NCBI Taxonomy" id="4829"/>
    <lineage>
        <taxon>Eukaryota</taxon>
        <taxon>Fungi</taxon>
        <taxon>Fungi incertae sedis</taxon>
        <taxon>Mucoromycota</taxon>
        <taxon>Mucoromycotina</taxon>
        <taxon>Mucoromycetes</taxon>
        <taxon>Mucorales</taxon>
        <taxon>Cunninghamellaceae</taxon>
        <taxon>Absidia</taxon>
    </lineage>
</organism>
<feature type="compositionally biased region" description="Low complexity" evidence="1">
    <location>
        <begin position="187"/>
        <end position="196"/>
    </location>
</feature>
<feature type="compositionally biased region" description="Low complexity" evidence="1">
    <location>
        <begin position="284"/>
        <end position="296"/>
    </location>
</feature>
<dbReference type="Gene3D" id="1.10.10.10">
    <property type="entry name" value="Winged helix-like DNA-binding domain superfamily/Winged helix DNA-binding domain"/>
    <property type="match status" value="1"/>
</dbReference>
<feature type="region of interest" description="Disordered" evidence="1">
    <location>
        <begin position="284"/>
        <end position="337"/>
    </location>
</feature>
<feature type="domain" description="RGS" evidence="2">
    <location>
        <begin position="648"/>
        <end position="805"/>
    </location>
</feature>
<dbReference type="InterPro" id="IPR036388">
    <property type="entry name" value="WH-like_DNA-bd_sf"/>
</dbReference>
<dbReference type="AlphaFoldDB" id="A0A163JN43"/>
<feature type="compositionally biased region" description="Low complexity" evidence="1">
    <location>
        <begin position="489"/>
        <end position="511"/>
    </location>
</feature>
<evidence type="ECO:0000313" key="4">
    <source>
        <dbReference type="Proteomes" id="UP000078561"/>
    </source>
</evidence>
<protein>
    <recommendedName>
        <fullName evidence="2">RGS domain-containing protein</fullName>
    </recommendedName>
</protein>
<feature type="region of interest" description="Disordered" evidence="1">
    <location>
        <begin position="376"/>
        <end position="406"/>
    </location>
</feature>
<dbReference type="Pfam" id="PF00615">
    <property type="entry name" value="RGS"/>
    <property type="match status" value="1"/>
</dbReference>
<dbReference type="PANTHER" id="PTHR10845">
    <property type="entry name" value="REGULATOR OF G PROTEIN SIGNALING"/>
    <property type="match status" value="1"/>
</dbReference>
<keyword evidence="4" id="KW-1185">Reference proteome</keyword>
<sequence length="847" mass="93997">MLVVEQIAGMLNKVMIKKEDVNSENGNADTNIPPEKKGKEKVGSWRFQMSLAFPDTKLSCPTMIHAHSYTCTHQGPSASSMLLKLGDEAAWKKDIHDLFAALIVQTPLTTHRYLFRNYYNTFSSEDAITALGSLRFSHTVRTPDPNDPSRLTRTTTTTTFNMAKDMAKALCSQFQACHLMQNAVDPNSSRSSSNSGSSGGSGTISDKTIWQLTPKGLCVLQDFCVRTEVDMSSMRQYFGDIYPIQLVRLDRHSDDDQLMLGRQNVSLIFMVMITSLPLEGNLLTQQQQQQQPQTNLPVPPLAKSSKKKKEEQGNSSSSSSGSSVSSGSSATSSSLPSNAAPFAMSTQVVNGDSRVQLLGNYLLTLSKTNQQLQQQQKQQQQKQQQQQQPQQQQHTQHSQQQNGYQQKLASLTKPGKKMRTAFSSQLGCDWLIDYSTVSCYDEGEQLLAEFVKYGWVECQDAKYADQYLRASTKIILVVTPKGKQVLDETSSSSISSSNGTHGNNGTGTSSSQKNHGTLQRVRSSSVSAQQQQKNDGDDETTLREMLAQDPESVMVTTTHQTTSSTSNSSTTDLTIPRSNSVHKANNSDNGFNSRSRPPSTAMDYPSPSSMPPHSTTNSNSSSINATHSSSLSIHNGSSGDPKESNATKLKQILDDAQLRSLFKDFLRNNFCEENLDFWIDYSTLRRKIRNQSPALPSQNQKDLLEDAYDLWATYLKPGAASELNVEHSLRQEMARVVNSMVTVVPTYIPGQQTSKNTLVISSHSVSASLRMILKWLDQVNDHICRLMSSDSVPKFVRTAKYKKIIEAREASERKEQEDLIKQLDDQHIDEGNHHHASSLLFDVEQHS</sequence>
<gene>
    <name evidence="3" type="primary">ABSGL_06230.1 scaffold 7705</name>
</gene>
<dbReference type="STRING" id="4829.A0A163JN43"/>
<dbReference type="InterPro" id="IPR036305">
    <property type="entry name" value="RGS_sf"/>
</dbReference>
<dbReference type="OrthoDB" id="196547at2759"/>
<dbReference type="InParanoid" id="A0A163JN43"/>